<evidence type="ECO:0000313" key="4">
    <source>
        <dbReference type="EMBL" id="MBP0456852.1"/>
    </source>
</evidence>
<reference evidence="4" key="1">
    <citation type="submission" date="2021-03" db="EMBL/GenBank/DDBJ databases">
        <title>Whole genome sequence of Streptomyces bomunensis MMS17-BM035.</title>
        <authorList>
            <person name="Lee J.H."/>
        </authorList>
    </citation>
    <scope>NUCLEOTIDE SEQUENCE</scope>
    <source>
        <strain evidence="4">MMS17-BM035</strain>
    </source>
</reference>
<dbReference type="PANTHER" id="PTHR44196:SF1">
    <property type="entry name" value="DEHYDROGENASE_REDUCTASE SDR FAMILY MEMBER 7B"/>
    <property type="match status" value="1"/>
</dbReference>
<dbReference type="SUPFAM" id="SSF51735">
    <property type="entry name" value="NAD(P)-binding Rossmann-fold domains"/>
    <property type="match status" value="1"/>
</dbReference>
<sequence length="259" mass="26663">MPSTSSQAPQELPLSGTVSLVTGASSGIGAEVALGIARRGGAVALVARRADRLKDLAARIEEDGGTALAVPAELSGAESARAVVDAVTTRFGRLDILVNNAGYGVRADVEDSDPEDWDSMVDVNVRAVLHLSRCALPHLLSAAAGGPRGVADLVTTGSVAGRIPRPHNSVYSATKHAVGSFTEALRAEVTGRGVRVGIVEPGMVRTEMTAGGQSSAGGAMPPEKWLAPADVARSVLFMVEQPPHAAVNEIMVRPTAQEH</sequence>
<dbReference type="GO" id="GO:0016616">
    <property type="term" value="F:oxidoreductase activity, acting on the CH-OH group of donors, NAD or NADP as acceptor"/>
    <property type="evidence" value="ECO:0007669"/>
    <property type="project" value="UniProtKB-ARBA"/>
</dbReference>
<dbReference type="PANTHER" id="PTHR44196">
    <property type="entry name" value="DEHYDROGENASE/REDUCTASE SDR FAMILY MEMBER 7B"/>
    <property type="match status" value="1"/>
</dbReference>
<keyword evidence="2" id="KW-0560">Oxidoreductase</keyword>
<dbReference type="PRINTS" id="PR00080">
    <property type="entry name" value="SDRFAMILY"/>
</dbReference>
<organism evidence="4 5">
    <name type="scientific">Streptomyces montanisoli</name>
    <dbReference type="NCBI Taxonomy" id="2798581"/>
    <lineage>
        <taxon>Bacteria</taxon>
        <taxon>Bacillati</taxon>
        <taxon>Actinomycetota</taxon>
        <taxon>Actinomycetes</taxon>
        <taxon>Kitasatosporales</taxon>
        <taxon>Streptomycetaceae</taxon>
        <taxon>Streptomyces</taxon>
    </lineage>
</organism>
<dbReference type="PRINTS" id="PR00081">
    <property type="entry name" value="GDHRDH"/>
</dbReference>
<evidence type="ECO:0000256" key="3">
    <source>
        <dbReference type="RuleBase" id="RU000363"/>
    </source>
</evidence>
<keyword evidence="5" id="KW-1185">Reference proteome</keyword>
<comment type="similarity">
    <text evidence="1 3">Belongs to the short-chain dehydrogenases/reductases (SDR) family.</text>
</comment>
<evidence type="ECO:0000256" key="1">
    <source>
        <dbReference type="ARBA" id="ARBA00006484"/>
    </source>
</evidence>
<dbReference type="RefSeq" id="WP_209338634.1">
    <property type="nucleotide sequence ID" value="NZ_JAGIQL010000011.1"/>
</dbReference>
<proteinExistence type="inferred from homology"/>
<dbReference type="InterPro" id="IPR002347">
    <property type="entry name" value="SDR_fam"/>
</dbReference>
<evidence type="ECO:0000256" key="2">
    <source>
        <dbReference type="ARBA" id="ARBA00023002"/>
    </source>
</evidence>
<dbReference type="Pfam" id="PF00106">
    <property type="entry name" value="adh_short"/>
    <property type="match status" value="1"/>
</dbReference>
<dbReference type="InterPro" id="IPR036291">
    <property type="entry name" value="NAD(P)-bd_dom_sf"/>
</dbReference>
<comment type="caution">
    <text evidence="4">The sequence shown here is derived from an EMBL/GenBank/DDBJ whole genome shotgun (WGS) entry which is preliminary data.</text>
</comment>
<dbReference type="PIRSF" id="PIRSF000126">
    <property type="entry name" value="11-beta-HSD1"/>
    <property type="match status" value="1"/>
</dbReference>
<dbReference type="FunFam" id="3.40.50.720:FF:000047">
    <property type="entry name" value="NADP-dependent L-serine/L-allo-threonine dehydrogenase"/>
    <property type="match status" value="1"/>
</dbReference>
<gene>
    <name evidence="4" type="ORF">JFN87_04940</name>
</gene>
<protein>
    <submittedName>
        <fullName evidence="4">SDR family oxidoreductase</fullName>
    </submittedName>
</protein>
<dbReference type="Gene3D" id="3.40.50.720">
    <property type="entry name" value="NAD(P)-binding Rossmann-like Domain"/>
    <property type="match status" value="1"/>
</dbReference>
<dbReference type="PROSITE" id="PS00061">
    <property type="entry name" value="ADH_SHORT"/>
    <property type="match status" value="1"/>
</dbReference>
<dbReference type="AlphaFoldDB" id="A0A940MBZ3"/>
<dbReference type="Proteomes" id="UP000670475">
    <property type="component" value="Unassembled WGS sequence"/>
</dbReference>
<accession>A0A940MBZ3</accession>
<name>A0A940MBZ3_9ACTN</name>
<dbReference type="GO" id="GO:0016020">
    <property type="term" value="C:membrane"/>
    <property type="evidence" value="ECO:0007669"/>
    <property type="project" value="TreeGrafter"/>
</dbReference>
<evidence type="ECO:0000313" key="5">
    <source>
        <dbReference type="Proteomes" id="UP000670475"/>
    </source>
</evidence>
<dbReference type="InterPro" id="IPR020904">
    <property type="entry name" value="Sc_DH/Rdtase_CS"/>
</dbReference>
<dbReference type="EMBL" id="JAGIQL010000011">
    <property type="protein sequence ID" value="MBP0456852.1"/>
    <property type="molecule type" value="Genomic_DNA"/>
</dbReference>